<sequence>MVRVGNLGHMTIPPLVDPAPDLTTEERARYARHILLPDIGAEGQRRLKNARVLVVGAGGLGSPALLYLAAAGVGTIGVVDDDVVDASNLQRQVVHGTGDVGRPKTESAAETVASVNPLVHVVRHDLRLDSSNALDVIRDYDVVLDGTDNFPTRYLVNDACVLLGKPHVWGSIYRFDGQVSVWFAGHGPCYRCVFTEPPPPGSVPSCATGGVLGVLCAAIGSVQVAETIKLIVGQGDPLVGRLLVHDSLRQSWDTLRIARNPACPLCGDHPTITELVDYEAFCGLTDTATDGVPGTESAAGVAGAQAGFGEVSAQQLADMLDARERGERAFELVDVRDDGELQVVSVPGARAIHLEEFRAGTALGKLPDGIPVVVMCKSGVRSAEAAGLLARAGRSDVHNLTGGVLAWVRDVDPSLPVY</sequence>
<dbReference type="InterPro" id="IPR035985">
    <property type="entry name" value="Ubiquitin-activating_enz"/>
</dbReference>
<dbReference type="Pfam" id="PF00899">
    <property type="entry name" value="ThiF"/>
    <property type="match status" value="1"/>
</dbReference>
<dbReference type="GO" id="GO:0005524">
    <property type="term" value="F:ATP binding"/>
    <property type="evidence" value="ECO:0007669"/>
    <property type="project" value="UniProtKB-KW"/>
</dbReference>
<proteinExistence type="predicted"/>
<dbReference type="Proteomes" id="UP000199019">
    <property type="component" value="Unassembled WGS sequence"/>
</dbReference>
<dbReference type="InterPro" id="IPR036873">
    <property type="entry name" value="Rhodanese-like_dom_sf"/>
</dbReference>
<name>A0A1H9RVV9_9MICO</name>
<evidence type="ECO:0000256" key="3">
    <source>
        <dbReference type="ARBA" id="ARBA00022840"/>
    </source>
</evidence>
<evidence type="ECO:0000256" key="1">
    <source>
        <dbReference type="ARBA" id="ARBA00022679"/>
    </source>
</evidence>
<dbReference type="CDD" id="cd00757">
    <property type="entry name" value="ThiF_MoeB_HesA_family"/>
    <property type="match status" value="1"/>
</dbReference>
<keyword evidence="2" id="KW-0547">Nucleotide-binding</keyword>
<dbReference type="EMBL" id="FOHB01000001">
    <property type="protein sequence ID" value="SER76728.1"/>
    <property type="molecule type" value="Genomic_DNA"/>
</dbReference>
<dbReference type="Pfam" id="PF00581">
    <property type="entry name" value="Rhodanese"/>
    <property type="match status" value="1"/>
</dbReference>
<dbReference type="GO" id="GO:0004792">
    <property type="term" value="F:thiosulfate-cyanide sulfurtransferase activity"/>
    <property type="evidence" value="ECO:0007669"/>
    <property type="project" value="TreeGrafter"/>
</dbReference>
<dbReference type="GO" id="GO:0008641">
    <property type="term" value="F:ubiquitin-like modifier activating enzyme activity"/>
    <property type="evidence" value="ECO:0007669"/>
    <property type="project" value="InterPro"/>
</dbReference>
<dbReference type="InterPro" id="IPR000594">
    <property type="entry name" value="ThiF_NAD_FAD-bd"/>
</dbReference>
<organism evidence="5 6">
    <name type="scientific">Pedococcus cremeus</name>
    <dbReference type="NCBI Taxonomy" id="587636"/>
    <lineage>
        <taxon>Bacteria</taxon>
        <taxon>Bacillati</taxon>
        <taxon>Actinomycetota</taxon>
        <taxon>Actinomycetes</taxon>
        <taxon>Micrococcales</taxon>
        <taxon>Intrasporangiaceae</taxon>
        <taxon>Pedococcus</taxon>
    </lineage>
</organism>
<dbReference type="NCBIfam" id="NF004281">
    <property type="entry name" value="PRK05690.1"/>
    <property type="match status" value="1"/>
</dbReference>
<keyword evidence="3" id="KW-0067">ATP-binding</keyword>
<evidence type="ECO:0000313" key="6">
    <source>
        <dbReference type="Proteomes" id="UP000199019"/>
    </source>
</evidence>
<dbReference type="STRING" id="587636.SAMN05216199_1139"/>
<evidence type="ECO:0000259" key="4">
    <source>
        <dbReference type="PROSITE" id="PS50206"/>
    </source>
</evidence>
<evidence type="ECO:0000256" key="2">
    <source>
        <dbReference type="ARBA" id="ARBA00022741"/>
    </source>
</evidence>
<dbReference type="PANTHER" id="PTHR10953:SF102">
    <property type="entry name" value="ADENYLYLTRANSFERASE AND SULFURTRANSFERASE MOCS3"/>
    <property type="match status" value="1"/>
</dbReference>
<dbReference type="PROSITE" id="PS50206">
    <property type="entry name" value="RHODANESE_3"/>
    <property type="match status" value="1"/>
</dbReference>
<evidence type="ECO:0000313" key="5">
    <source>
        <dbReference type="EMBL" id="SER76728.1"/>
    </source>
</evidence>
<dbReference type="SUPFAM" id="SSF69572">
    <property type="entry name" value="Activating enzymes of the ubiquitin-like proteins"/>
    <property type="match status" value="1"/>
</dbReference>
<keyword evidence="5" id="KW-0548">Nucleotidyltransferase</keyword>
<dbReference type="FunFam" id="3.40.50.720:FF:000033">
    <property type="entry name" value="Adenylyltransferase and sulfurtransferase MOCS3"/>
    <property type="match status" value="1"/>
</dbReference>
<reference evidence="6" key="1">
    <citation type="submission" date="2016-10" db="EMBL/GenBank/DDBJ databases">
        <authorList>
            <person name="Varghese N."/>
            <person name="Submissions S."/>
        </authorList>
    </citation>
    <scope>NUCLEOTIDE SEQUENCE [LARGE SCALE GENOMIC DNA]</scope>
    <source>
        <strain evidence="6">CGMCC 1.6963</strain>
    </source>
</reference>
<keyword evidence="1 5" id="KW-0808">Transferase</keyword>
<dbReference type="SMART" id="SM00450">
    <property type="entry name" value="RHOD"/>
    <property type="match status" value="1"/>
</dbReference>
<keyword evidence="6" id="KW-1185">Reference proteome</keyword>
<gene>
    <name evidence="5" type="ORF">SAMN05216199_1139</name>
</gene>
<dbReference type="GO" id="GO:0005829">
    <property type="term" value="C:cytosol"/>
    <property type="evidence" value="ECO:0007669"/>
    <property type="project" value="TreeGrafter"/>
</dbReference>
<protein>
    <submittedName>
        <fullName evidence="5">Adenylyltransferase and sulfurtransferase</fullName>
    </submittedName>
</protein>
<dbReference type="CDD" id="cd00158">
    <property type="entry name" value="RHOD"/>
    <property type="match status" value="1"/>
</dbReference>
<dbReference type="InterPro" id="IPR045886">
    <property type="entry name" value="ThiF/MoeB/HesA"/>
</dbReference>
<accession>A0A1H9RVV9</accession>
<dbReference type="PANTHER" id="PTHR10953">
    <property type="entry name" value="UBIQUITIN-ACTIVATING ENZYME E1"/>
    <property type="match status" value="1"/>
</dbReference>
<dbReference type="InterPro" id="IPR001763">
    <property type="entry name" value="Rhodanese-like_dom"/>
</dbReference>
<dbReference type="GO" id="GO:0008146">
    <property type="term" value="F:sulfotransferase activity"/>
    <property type="evidence" value="ECO:0007669"/>
    <property type="project" value="TreeGrafter"/>
</dbReference>
<feature type="domain" description="Rhodanese" evidence="4">
    <location>
        <begin position="326"/>
        <end position="416"/>
    </location>
</feature>
<dbReference type="SUPFAM" id="SSF52821">
    <property type="entry name" value="Rhodanese/Cell cycle control phosphatase"/>
    <property type="match status" value="1"/>
</dbReference>
<dbReference type="Gene3D" id="3.40.250.10">
    <property type="entry name" value="Rhodanese-like domain"/>
    <property type="match status" value="1"/>
</dbReference>
<dbReference type="GO" id="GO:0016779">
    <property type="term" value="F:nucleotidyltransferase activity"/>
    <property type="evidence" value="ECO:0007669"/>
    <property type="project" value="UniProtKB-KW"/>
</dbReference>
<dbReference type="AlphaFoldDB" id="A0A1H9RVV9"/>
<dbReference type="Gene3D" id="3.40.50.720">
    <property type="entry name" value="NAD(P)-binding Rossmann-like Domain"/>
    <property type="match status" value="1"/>
</dbReference>